<dbReference type="CDD" id="cd00834">
    <property type="entry name" value="KAS_I_II"/>
    <property type="match status" value="1"/>
</dbReference>
<evidence type="ECO:0000256" key="2">
    <source>
        <dbReference type="ARBA" id="ARBA00022679"/>
    </source>
</evidence>
<keyword evidence="7" id="KW-1185">Reference proteome</keyword>
<evidence type="ECO:0000313" key="6">
    <source>
        <dbReference type="EMBL" id="GAA0486350.1"/>
    </source>
</evidence>
<comment type="similarity">
    <text evidence="1 4">Belongs to the thiolase-like superfamily. Beta-ketoacyl-ACP synthases family.</text>
</comment>
<evidence type="ECO:0000256" key="3">
    <source>
        <dbReference type="ARBA" id="ARBA00023315"/>
    </source>
</evidence>
<protein>
    <submittedName>
        <fullName evidence="6">Beta-ketoacyl-[acyl-carrier-protein] synthase family protein</fullName>
    </submittedName>
</protein>
<sequence>MSRADREAVVVTGIGLVTPAGIGADATWRGVLEGRPTAATDPLFAGLPVDFSCRVPGFDGGHLLDPRTVWRLDHGTLMALAAAREAVADAALDPADWDASRVAVVLGVGSNSLEHYGAAFGHIAAGRPAKVSPLTIPRSVPNMPPGEIALDLGARGPNFAVSTACASGTTALGVARDLLRSGSCDIVVTGGTEASRAPAYSVTFSRMRALSTRTHDPAGASRPFDRDRDGFVMAEGAGILVLERAAHAAARRARPRARLAGYGASCDAHHFTSPHPEGRGAADAMRAALRDAGLAPQDIGHVNAHGTSTPLNDAVEHRALRAVFGTPPVVTALKGTLGHAVAGAGGIEAACTVLSLQHQTVPPTANLDHLDPEIDLDIAAKVPRPTRFDAAISNSFGFGGQNASVVLTRV</sequence>
<feature type="domain" description="Ketosynthase family 3 (KS3)" evidence="5">
    <location>
        <begin position="6"/>
        <end position="409"/>
    </location>
</feature>
<dbReference type="PANTHER" id="PTHR11712:SF347">
    <property type="entry name" value="BETA KETOACYL-ACYL CARRIER PROTEIN SYNTHASE"/>
    <property type="match status" value="1"/>
</dbReference>
<dbReference type="InterPro" id="IPR000794">
    <property type="entry name" value="Beta-ketoacyl_synthase"/>
</dbReference>
<dbReference type="PROSITE" id="PS52004">
    <property type="entry name" value="KS3_2"/>
    <property type="match status" value="1"/>
</dbReference>
<keyword evidence="3" id="KW-0012">Acyltransferase</keyword>
<dbReference type="PANTHER" id="PTHR11712">
    <property type="entry name" value="POLYKETIDE SYNTHASE-RELATED"/>
    <property type="match status" value="1"/>
</dbReference>
<evidence type="ECO:0000259" key="5">
    <source>
        <dbReference type="PROSITE" id="PS52004"/>
    </source>
</evidence>
<dbReference type="InterPro" id="IPR020841">
    <property type="entry name" value="PKS_Beta-ketoAc_synthase_dom"/>
</dbReference>
<comment type="caution">
    <text evidence="6">The sequence shown here is derived from an EMBL/GenBank/DDBJ whole genome shotgun (WGS) entry which is preliminary data.</text>
</comment>
<dbReference type="InterPro" id="IPR014030">
    <property type="entry name" value="Ketoacyl_synth_N"/>
</dbReference>
<dbReference type="InterPro" id="IPR018201">
    <property type="entry name" value="Ketoacyl_synth_AS"/>
</dbReference>
<dbReference type="RefSeq" id="WP_344095704.1">
    <property type="nucleotide sequence ID" value="NZ_BAAAHB010000092.1"/>
</dbReference>
<organism evidence="6 7">
    <name type="scientific">Streptomyces stramineus</name>
    <dbReference type="NCBI Taxonomy" id="173861"/>
    <lineage>
        <taxon>Bacteria</taxon>
        <taxon>Bacillati</taxon>
        <taxon>Actinomycetota</taxon>
        <taxon>Actinomycetes</taxon>
        <taxon>Kitasatosporales</taxon>
        <taxon>Streptomycetaceae</taxon>
        <taxon>Streptomyces</taxon>
    </lineage>
</organism>
<dbReference type="PROSITE" id="PS00606">
    <property type="entry name" value="KS3_1"/>
    <property type="match status" value="1"/>
</dbReference>
<dbReference type="Pfam" id="PF00109">
    <property type="entry name" value="ketoacyl-synt"/>
    <property type="match status" value="1"/>
</dbReference>
<dbReference type="EMBL" id="BAAAHB010000092">
    <property type="protein sequence ID" value="GAA0486350.1"/>
    <property type="molecule type" value="Genomic_DNA"/>
</dbReference>
<dbReference type="SUPFAM" id="SSF53901">
    <property type="entry name" value="Thiolase-like"/>
    <property type="match status" value="1"/>
</dbReference>
<dbReference type="Gene3D" id="3.40.47.10">
    <property type="match status" value="1"/>
</dbReference>
<accession>A0ABN1AYL5</accession>
<evidence type="ECO:0000313" key="7">
    <source>
        <dbReference type="Proteomes" id="UP001499895"/>
    </source>
</evidence>
<evidence type="ECO:0000256" key="1">
    <source>
        <dbReference type="ARBA" id="ARBA00008467"/>
    </source>
</evidence>
<reference evidence="6 7" key="1">
    <citation type="journal article" date="2019" name="Int. J. Syst. Evol. Microbiol.">
        <title>The Global Catalogue of Microorganisms (GCM) 10K type strain sequencing project: providing services to taxonomists for standard genome sequencing and annotation.</title>
        <authorList>
            <consortium name="The Broad Institute Genomics Platform"/>
            <consortium name="The Broad Institute Genome Sequencing Center for Infectious Disease"/>
            <person name="Wu L."/>
            <person name="Ma J."/>
        </authorList>
    </citation>
    <scope>NUCLEOTIDE SEQUENCE [LARGE SCALE GENOMIC DNA]</scope>
    <source>
        <strain evidence="6 7">JCM 10649</strain>
    </source>
</reference>
<proteinExistence type="inferred from homology"/>
<gene>
    <name evidence="6" type="ORF">GCM10009544_54710</name>
</gene>
<dbReference type="InterPro" id="IPR014031">
    <property type="entry name" value="Ketoacyl_synth_C"/>
</dbReference>
<dbReference type="Pfam" id="PF02801">
    <property type="entry name" value="Ketoacyl-synt_C"/>
    <property type="match status" value="1"/>
</dbReference>
<dbReference type="NCBIfam" id="NF005589">
    <property type="entry name" value="PRK07314.1"/>
    <property type="match status" value="1"/>
</dbReference>
<keyword evidence="2 4" id="KW-0808">Transferase</keyword>
<name>A0ABN1AYL5_9ACTN</name>
<evidence type="ECO:0000256" key="4">
    <source>
        <dbReference type="RuleBase" id="RU003694"/>
    </source>
</evidence>
<dbReference type="Proteomes" id="UP001499895">
    <property type="component" value="Unassembled WGS sequence"/>
</dbReference>
<dbReference type="InterPro" id="IPR016039">
    <property type="entry name" value="Thiolase-like"/>
</dbReference>
<dbReference type="SMART" id="SM00825">
    <property type="entry name" value="PKS_KS"/>
    <property type="match status" value="1"/>
</dbReference>